<dbReference type="AlphaFoldDB" id="A0A087CPF4"/>
<comment type="caution">
    <text evidence="1">The sequence shown here is derived from an EMBL/GenBank/DDBJ whole genome shotgun (WGS) entry which is preliminary data.</text>
</comment>
<gene>
    <name evidence="1" type="ORF">BSAE_1856</name>
</gene>
<protein>
    <submittedName>
        <fullName evidence="1">Uncharacterized protein</fullName>
    </submittedName>
</protein>
<dbReference type="EMBL" id="JGZM01000011">
    <property type="protein sequence ID" value="KFI85154.1"/>
    <property type="molecule type" value="Genomic_DNA"/>
</dbReference>
<evidence type="ECO:0000313" key="2">
    <source>
        <dbReference type="Proteomes" id="UP000029040"/>
    </source>
</evidence>
<sequence>MIRYDSEKSASSSSIIRLAISLGIPCQTHSRSSHGLTPPSDDEYRKQDRFLPELCPSSLLATSNFELLQLYTPSLSRLC</sequence>
<reference evidence="1 2" key="1">
    <citation type="submission" date="2014-03" db="EMBL/GenBank/DDBJ databases">
        <title>Genomics of Bifidobacteria.</title>
        <authorList>
            <person name="Ventura M."/>
            <person name="Milani C."/>
            <person name="Lugli G.A."/>
        </authorList>
    </citation>
    <scope>NUCLEOTIDE SEQUENCE [LARGE SCALE GENOMIC DNA]</scope>
    <source>
        <strain evidence="1 2">LMG 14934</strain>
    </source>
</reference>
<proteinExistence type="predicted"/>
<evidence type="ECO:0000313" key="1">
    <source>
        <dbReference type="EMBL" id="KFI85154.1"/>
    </source>
</evidence>
<accession>A0A087CPF4</accession>
<name>A0A087CPF4_9BIFI</name>
<dbReference type="Proteomes" id="UP000029040">
    <property type="component" value="Unassembled WGS sequence"/>
</dbReference>
<organism evidence="1 2">
    <name type="scientific">Bifidobacterium pullorum subsp. saeculare DSM 6531 = LMG 14934</name>
    <dbReference type="NCBI Taxonomy" id="1437611"/>
    <lineage>
        <taxon>Bacteria</taxon>
        <taxon>Bacillati</taxon>
        <taxon>Actinomycetota</taxon>
        <taxon>Actinomycetes</taxon>
        <taxon>Bifidobacteriales</taxon>
        <taxon>Bifidobacteriaceae</taxon>
        <taxon>Bifidobacterium</taxon>
    </lineage>
</organism>